<feature type="compositionally biased region" description="Low complexity" evidence="1">
    <location>
        <begin position="286"/>
        <end position="311"/>
    </location>
</feature>
<feature type="compositionally biased region" description="Gly residues" evidence="1">
    <location>
        <begin position="431"/>
        <end position="451"/>
    </location>
</feature>
<evidence type="ECO:0000256" key="1">
    <source>
        <dbReference type="SAM" id="MobiDB-lite"/>
    </source>
</evidence>
<proteinExistence type="predicted"/>
<feature type="compositionally biased region" description="Gly residues" evidence="1">
    <location>
        <begin position="494"/>
        <end position="505"/>
    </location>
</feature>
<feature type="compositionally biased region" description="Low complexity" evidence="1">
    <location>
        <begin position="473"/>
        <end position="493"/>
    </location>
</feature>
<comment type="caution">
    <text evidence="2">The sequence shown here is derived from an EMBL/GenBank/DDBJ whole genome shotgun (WGS) entry which is preliminary data.</text>
</comment>
<feature type="compositionally biased region" description="Basic and acidic residues" evidence="1">
    <location>
        <begin position="213"/>
        <end position="240"/>
    </location>
</feature>
<evidence type="ECO:0000313" key="3">
    <source>
        <dbReference type="Proteomes" id="UP001529272"/>
    </source>
</evidence>
<feature type="compositionally biased region" description="Gly residues" evidence="1">
    <location>
        <begin position="312"/>
        <end position="349"/>
    </location>
</feature>
<feature type="region of interest" description="Disordered" evidence="1">
    <location>
        <begin position="206"/>
        <end position="365"/>
    </location>
</feature>
<sequence>METAADGVSEAVSEAARAGGHIARQLYTQGVSALTNGAATAKGAVSDLGDGPFGRALKQAWRPAERLGQSMQEIEEFHTGLASQISDAIGTSMSHYRRRFEAALSDQGESGDALLQAHDANIRLWSKHQDMHEAASTAASQALVHIKGLQGRIDSLAEAGEEEFNKAVRNRDPITAMEVWTRYNGHAEESTTESTQKATSAIRAANFTIPLDKPPDAPKDGKRSDGDAGKKPPDAKRSDPETTGQTADGSGDGSGQNGDGTGALNAGRTEPDTSASNQPLLAANAGRTDGPGTSGTPGTMPPLTSLPQALGGSMGRAASGGGGAGGGGSGLSGLGSGLNPGSMGSGLGSGMPTSPASSLPSAPAAQSAASPLANAGSSFQSGLASGMGATAAPPVAQQPIAQQAMAAQQPLMGSTAGSGPAGVPIAPHGVPDGGGGGGPVQGGGSGVGPVGGAPMMPPAAMGGGGPLAPYSAPGAGSAPPAGGALTTAAAGGQASSGGGAAPAGGSGLPSGPVLAGGAGSGSAMGGMAASASEVSADMLLAQRVLGGLVRGCEFWPSPIAWAVGVVKTPVGSQVVVANSVGGGSYLPATVFLPSTARLAVVDPALPFGWAQRWMGCQKPSKILVDHFERLSKRVAGASISAMVTTELWPVEPAGVGEFLGLQHRQALGLLSVAPVLDGAHQHRLTALDPVLAQRVSSIASNGDVAVRAAAQLTATVIRAAQAPDATGKPLAFEDEVNVLQAVSAGTADEATWSAYNAKVATRDGEAWLWPESHAALDHDDSELSESMNLWYRRYFQGGRIVELVQWWKNSAAPLAEIAYCGVQAGFGAVVTATISAIEEQLRRGGGPRS</sequence>
<gene>
    <name evidence="2" type="ORF">QRB35_15590</name>
</gene>
<feature type="compositionally biased region" description="Gly residues" evidence="1">
    <location>
        <begin position="250"/>
        <end position="261"/>
    </location>
</feature>
<dbReference type="EMBL" id="JASZZX010000013">
    <property type="protein sequence ID" value="MDM3927435.1"/>
    <property type="molecule type" value="Genomic_DNA"/>
</dbReference>
<feature type="compositionally biased region" description="Low complexity" evidence="1">
    <location>
        <begin position="350"/>
        <end position="365"/>
    </location>
</feature>
<name>A0ABT7P2P5_MYCIT</name>
<accession>A0ABT7P2P5</accession>
<feature type="region of interest" description="Disordered" evidence="1">
    <location>
        <begin position="403"/>
        <end position="451"/>
    </location>
</feature>
<reference evidence="2" key="2">
    <citation type="submission" date="2023-06" db="EMBL/GenBank/DDBJ databases">
        <authorList>
            <person name="Spilker T."/>
        </authorList>
    </citation>
    <scope>NUCLEOTIDE SEQUENCE</scope>
    <source>
        <strain evidence="2">FLAC1071</strain>
    </source>
</reference>
<keyword evidence="3" id="KW-1185">Reference proteome</keyword>
<evidence type="ECO:0008006" key="4">
    <source>
        <dbReference type="Google" id="ProtNLM"/>
    </source>
</evidence>
<feature type="region of interest" description="Disordered" evidence="1">
    <location>
        <begin position="473"/>
        <end position="505"/>
    </location>
</feature>
<dbReference type="RefSeq" id="WP_289114666.1">
    <property type="nucleotide sequence ID" value="NZ_JASZZX010000013.1"/>
</dbReference>
<dbReference type="Proteomes" id="UP001529272">
    <property type="component" value="Unassembled WGS sequence"/>
</dbReference>
<organism evidence="2 3">
    <name type="scientific">Mycobacterium intracellulare subsp. chimaera</name>
    <dbReference type="NCBI Taxonomy" id="222805"/>
    <lineage>
        <taxon>Bacteria</taxon>
        <taxon>Bacillati</taxon>
        <taxon>Actinomycetota</taxon>
        <taxon>Actinomycetes</taxon>
        <taxon>Mycobacteriales</taxon>
        <taxon>Mycobacteriaceae</taxon>
        <taxon>Mycobacterium</taxon>
        <taxon>Mycobacterium avium complex (MAC)</taxon>
    </lineage>
</organism>
<reference evidence="2" key="1">
    <citation type="submission" date="2023-06" db="EMBL/GenBank/DDBJ databases">
        <title>Itaconate inhibition of nontuberculous mycobacteria.</title>
        <authorList>
            <person name="Breen P."/>
            <person name="Zimbric M."/>
            <person name="Caverly L."/>
        </authorList>
    </citation>
    <scope>NUCLEOTIDE SEQUENCE</scope>
    <source>
        <strain evidence="2">FLAC1071</strain>
    </source>
</reference>
<evidence type="ECO:0000313" key="2">
    <source>
        <dbReference type="EMBL" id="MDM3927435.1"/>
    </source>
</evidence>
<protein>
    <recommendedName>
        <fullName evidence="4">Methyl-accepting chemotaxis sensory transducer</fullName>
    </recommendedName>
</protein>